<keyword evidence="2" id="KW-0732">Signal</keyword>
<evidence type="ECO:0000256" key="2">
    <source>
        <dbReference type="SAM" id="SignalP"/>
    </source>
</evidence>
<dbReference type="AlphaFoldDB" id="A0A6A1WQH5"/>
<organism evidence="3 4">
    <name type="scientific">Morella rubra</name>
    <name type="common">Chinese bayberry</name>
    <dbReference type="NCBI Taxonomy" id="262757"/>
    <lineage>
        <taxon>Eukaryota</taxon>
        <taxon>Viridiplantae</taxon>
        <taxon>Streptophyta</taxon>
        <taxon>Embryophyta</taxon>
        <taxon>Tracheophyta</taxon>
        <taxon>Spermatophyta</taxon>
        <taxon>Magnoliopsida</taxon>
        <taxon>eudicotyledons</taxon>
        <taxon>Gunneridae</taxon>
        <taxon>Pentapetalae</taxon>
        <taxon>rosids</taxon>
        <taxon>fabids</taxon>
        <taxon>Fagales</taxon>
        <taxon>Myricaceae</taxon>
        <taxon>Morella</taxon>
    </lineage>
</organism>
<dbReference type="Proteomes" id="UP000516437">
    <property type="component" value="Chromosome 1"/>
</dbReference>
<dbReference type="EMBL" id="RXIC02000019">
    <property type="protein sequence ID" value="KAB1227522.1"/>
    <property type="molecule type" value="Genomic_DNA"/>
</dbReference>
<evidence type="ECO:0000313" key="4">
    <source>
        <dbReference type="Proteomes" id="UP000516437"/>
    </source>
</evidence>
<feature type="signal peptide" evidence="2">
    <location>
        <begin position="1"/>
        <end position="28"/>
    </location>
</feature>
<name>A0A6A1WQH5_9ROSI</name>
<proteinExistence type="predicted"/>
<evidence type="ECO:0000256" key="1">
    <source>
        <dbReference type="SAM" id="MobiDB-lite"/>
    </source>
</evidence>
<gene>
    <name evidence="3" type="ORF">CJ030_MR1G027461</name>
</gene>
<sequence length="90" mass="9536">MGGKYVKKVLLAVVFLAGLQVIVIEVQADAALTHTVSDHSDLPAAFSSFPKPIVGLCDPASSQAAIDSRRGNGHTHNNVKRNEQALARCI</sequence>
<comment type="caution">
    <text evidence="3">The sequence shown here is derived from an EMBL/GenBank/DDBJ whole genome shotgun (WGS) entry which is preliminary data.</text>
</comment>
<reference evidence="3 4" key="1">
    <citation type="journal article" date="2019" name="Plant Biotechnol. J.">
        <title>The red bayberry genome and genetic basis of sex determination.</title>
        <authorList>
            <person name="Jia H.M."/>
            <person name="Jia H.J."/>
            <person name="Cai Q.L."/>
            <person name="Wang Y."/>
            <person name="Zhao H.B."/>
            <person name="Yang W.F."/>
            <person name="Wang G.Y."/>
            <person name="Li Y.H."/>
            <person name="Zhan D.L."/>
            <person name="Shen Y.T."/>
            <person name="Niu Q.F."/>
            <person name="Chang L."/>
            <person name="Qiu J."/>
            <person name="Zhao L."/>
            <person name="Xie H.B."/>
            <person name="Fu W.Y."/>
            <person name="Jin J."/>
            <person name="Li X.W."/>
            <person name="Jiao Y."/>
            <person name="Zhou C.C."/>
            <person name="Tu T."/>
            <person name="Chai C.Y."/>
            <person name="Gao J.L."/>
            <person name="Fan L.J."/>
            <person name="van de Weg E."/>
            <person name="Wang J.Y."/>
            <person name="Gao Z.S."/>
        </authorList>
    </citation>
    <scope>NUCLEOTIDE SEQUENCE [LARGE SCALE GENOMIC DNA]</scope>
    <source>
        <tissue evidence="3">Leaves</tissue>
    </source>
</reference>
<evidence type="ECO:0008006" key="5">
    <source>
        <dbReference type="Google" id="ProtNLM"/>
    </source>
</evidence>
<protein>
    <recommendedName>
        <fullName evidence="5">Secreted protein</fullName>
    </recommendedName>
</protein>
<keyword evidence="4" id="KW-1185">Reference proteome</keyword>
<feature type="chain" id="PRO_5025546596" description="Secreted protein" evidence="2">
    <location>
        <begin position="29"/>
        <end position="90"/>
    </location>
</feature>
<accession>A0A6A1WQH5</accession>
<evidence type="ECO:0000313" key="3">
    <source>
        <dbReference type="EMBL" id="KAB1227522.1"/>
    </source>
</evidence>
<feature type="region of interest" description="Disordered" evidence="1">
    <location>
        <begin position="68"/>
        <end position="90"/>
    </location>
</feature>